<proteinExistence type="predicted"/>
<dbReference type="PANTHER" id="PTHR41805">
    <property type="entry name" value="EXPRESSED PROTEIN"/>
    <property type="match status" value="1"/>
</dbReference>
<sequence>MRDQPGLRRAKDHDGDRVEAFGSNVAVGVELRVGGGDSEERSSGLSDDEQRMRRCGDQAGGHTMRRQNQQRLRDRMNSASLMHQLLRPCCSSPTRALGVAQSENTLCWCCVALRCLALRLCRRVIAERRPARTAAVGWNFVASRHFHLCFTKRPTPTMPEKRPREDTESTGPAKKTKHGAERRSKGFQVGPANLPDGTHRRKVQQIKKDLIHKAKIKKEYAKIKERELANQPKKPQPVDDTDQTHQAASAPEPSLDPHPDRQALVDSKEPEPQDDQPAHERRKRKPKPTPFAKEAAVAQKRKEEAEARQKAREEAEKQRQQRIDDRERMRRAMAKAHKPGRDGKRKLGREAPVLLEKVKRMVNNS</sequence>
<evidence type="ECO:0000313" key="3">
    <source>
        <dbReference type="Proteomes" id="UP001456524"/>
    </source>
</evidence>
<organism evidence="2 3">
    <name type="scientific">Phyllosticta citrichinensis</name>
    <dbReference type="NCBI Taxonomy" id="1130410"/>
    <lineage>
        <taxon>Eukaryota</taxon>
        <taxon>Fungi</taxon>
        <taxon>Dikarya</taxon>
        <taxon>Ascomycota</taxon>
        <taxon>Pezizomycotina</taxon>
        <taxon>Dothideomycetes</taxon>
        <taxon>Dothideomycetes incertae sedis</taxon>
        <taxon>Botryosphaeriales</taxon>
        <taxon>Phyllostictaceae</taxon>
        <taxon>Phyllosticta</taxon>
    </lineage>
</organism>
<feature type="compositionally biased region" description="Basic and acidic residues" evidence="1">
    <location>
        <begin position="300"/>
        <end position="330"/>
    </location>
</feature>
<dbReference type="PANTHER" id="PTHR41805:SF1">
    <property type="entry name" value="RRNA-PROCESSING PROTEIN FYV7"/>
    <property type="match status" value="1"/>
</dbReference>
<evidence type="ECO:0008006" key="4">
    <source>
        <dbReference type="Google" id="ProtNLM"/>
    </source>
</evidence>
<dbReference type="Proteomes" id="UP001456524">
    <property type="component" value="Unassembled WGS sequence"/>
</dbReference>
<keyword evidence="3" id="KW-1185">Reference proteome</keyword>
<name>A0ABR1XKK3_9PEZI</name>
<evidence type="ECO:0000313" key="2">
    <source>
        <dbReference type="EMBL" id="KAK8159319.1"/>
    </source>
</evidence>
<comment type="caution">
    <text evidence="2">The sequence shown here is derived from an EMBL/GenBank/DDBJ whole genome shotgun (WGS) entry which is preliminary data.</text>
</comment>
<protein>
    <recommendedName>
        <fullName evidence="4">rRNA-processing protein FYV7</fullName>
    </recommendedName>
</protein>
<feature type="compositionally biased region" description="Basic and acidic residues" evidence="1">
    <location>
        <begin position="38"/>
        <end position="56"/>
    </location>
</feature>
<dbReference type="EMBL" id="JBBWUH010000008">
    <property type="protein sequence ID" value="KAK8159319.1"/>
    <property type="molecule type" value="Genomic_DNA"/>
</dbReference>
<feature type="region of interest" description="Disordered" evidence="1">
    <location>
        <begin position="152"/>
        <end position="204"/>
    </location>
</feature>
<feature type="region of interest" description="Disordered" evidence="1">
    <location>
        <begin position="32"/>
        <end position="65"/>
    </location>
</feature>
<reference evidence="2 3" key="1">
    <citation type="journal article" date="2022" name="G3 (Bethesda)">
        <title>Enemy or ally: a genomic approach to elucidate the lifestyle of Phyllosticta citrichinaensis.</title>
        <authorList>
            <person name="Buijs V.A."/>
            <person name="Groenewald J.Z."/>
            <person name="Haridas S."/>
            <person name="LaButti K.M."/>
            <person name="Lipzen A."/>
            <person name="Martin F.M."/>
            <person name="Barry K."/>
            <person name="Grigoriev I.V."/>
            <person name="Crous P.W."/>
            <person name="Seidl M.F."/>
        </authorList>
    </citation>
    <scope>NUCLEOTIDE SEQUENCE [LARGE SCALE GENOMIC DNA]</scope>
    <source>
        <strain evidence="2 3">CBS 129764</strain>
    </source>
</reference>
<feature type="region of interest" description="Disordered" evidence="1">
    <location>
        <begin position="224"/>
        <end position="355"/>
    </location>
</feature>
<feature type="compositionally biased region" description="Basic residues" evidence="1">
    <location>
        <begin position="331"/>
        <end position="347"/>
    </location>
</feature>
<accession>A0ABR1XKK3</accession>
<evidence type="ECO:0000256" key="1">
    <source>
        <dbReference type="SAM" id="MobiDB-lite"/>
    </source>
</evidence>
<gene>
    <name evidence="2" type="ORF">IWX90DRAFT_297431</name>
</gene>
<feature type="compositionally biased region" description="Basic and acidic residues" evidence="1">
    <location>
        <begin position="255"/>
        <end position="279"/>
    </location>
</feature>